<keyword evidence="1" id="KW-0472">Membrane</keyword>
<proteinExistence type="predicted"/>
<keyword evidence="1" id="KW-0812">Transmembrane</keyword>
<keyword evidence="3" id="KW-1185">Reference proteome</keyword>
<dbReference type="Pfam" id="PF11335">
    <property type="entry name" value="DUF3137"/>
    <property type="match status" value="1"/>
</dbReference>
<sequence length="236" mass="25859">MGDGLFGVLVVLGLVVTLGLFVAGLWVQKKRHERFAAWALRHGWTYARADHALVEISRGQPFGQGGARRATEVLRGTYDGRAALSFSYQWTTGSGKNRSTHHAHIVALALPTYLPTVEVTPEGIGARLAKLVGAQDVQLESEAFNRAYRVAATDQRTGHAILHPRLMERLLRGDAVGSAWRIDGTWILSWEPGTTDLDRLASRLGLLSAVVRSVPRHVWQDHGYDPAPTTIGQQDA</sequence>
<protein>
    <recommendedName>
        <fullName evidence="4">DUF3137 domain-containing protein</fullName>
    </recommendedName>
</protein>
<evidence type="ECO:0000256" key="1">
    <source>
        <dbReference type="SAM" id="Phobius"/>
    </source>
</evidence>
<dbReference type="EMBL" id="BJWH01000005">
    <property type="protein sequence ID" value="GEL97898.1"/>
    <property type="molecule type" value="Genomic_DNA"/>
</dbReference>
<keyword evidence="1" id="KW-1133">Transmembrane helix</keyword>
<dbReference type="AlphaFoldDB" id="A0A511JIR6"/>
<gene>
    <name evidence="2" type="ORF">CTE05_14450</name>
</gene>
<dbReference type="RefSeq" id="WP_146845443.1">
    <property type="nucleotide sequence ID" value="NZ_BJWH01000005.1"/>
</dbReference>
<evidence type="ECO:0008006" key="4">
    <source>
        <dbReference type="Google" id="ProtNLM"/>
    </source>
</evidence>
<dbReference type="Proteomes" id="UP000321049">
    <property type="component" value="Unassembled WGS sequence"/>
</dbReference>
<dbReference type="InterPro" id="IPR021484">
    <property type="entry name" value="DUF3137"/>
</dbReference>
<evidence type="ECO:0000313" key="2">
    <source>
        <dbReference type="EMBL" id="GEL97898.1"/>
    </source>
</evidence>
<evidence type="ECO:0000313" key="3">
    <source>
        <dbReference type="Proteomes" id="UP000321049"/>
    </source>
</evidence>
<dbReference type="OrthoDB" id="3429251at2"/>
<feature type="transmembrane region" description="Helical" evidence="1">
    <location>
        <begin position="6"/>
        <end position="27"/>
    </location>
</feature>
<accession>A0A511JIR6</accession>
<comment type="caution">
    <text evidence="2">The sequence shown here is derived from an EMBL/GenBank/DDBJ whole genome shotgun (WGS) entry which is preliminary data.</text>
</comment>
<name>A0A511JIR6_9CELL</name>
<reference evidence="2 3" key="1">
    <citation type="submission" date="2019-07" db="EMBL/GenBank/DDBJ databases">
        <title>Whole genome shotgun sequence of Cellulomonas terrae NBRC 100819.</title>
        <authorList>
            <person name="Hosoyama A."/>
            <person name="Uohara A."/>
            <person name="Ohji S."/>
            <person name="Ichikawa N."/>
        </authorList>
    </citation>
    <scope>NUCLEOTIDE SEQUENCE [LARGE SCALE GENOMIC DNA]</scope>
    <source>
        <strain evidence="2 3">NBRC 100819</strain>
    </source>
</reference>
<organism evidence="2 3">
    <name type="scientific">Cellulomonas terrae</name>
    <dbReference type="NCBI Taxonomy" id="311234"/>
    <lineage>
        <taxon>Bacteria</taxon>
        <taxon>Bacillati</taxon>
        <taxon>Actinomycetota</taxon>
        <taxon>Actinomycetes</taxon>
        <taxon>Micrococcales</taxon>
        <taxon>Cellulomonadaceae</taxon>
        <taxon>Cellulomonas</taxon>
    </lineage>
</organism>